<dbReference type="FunFam" id="1.10.510.10:FF:000060">
    <property type="entry name" value="G-type lectin S-receptor-like serine/threonine-protein kinase"/>
    <property type="match status" value="1"/>
</dbReference>
<evidence type="ECO:0000256" key="10">
    <source>
        <dbReference type="ARBA" id="ARBA00022840"/>
    </source>
</evidence>
<evidence type="ECO:0000256" key="20">
    <source>
        <dbReference type="SAM" id="SignalP"/>
    </source>
</evidence>
<keyword evidence="10 18" id="KW-0067">ATP-binding</keyword>
<feature type="domain" description="Bulb-type lectin" evidence="22">
    <location>
        <begin position="27"/>
        <end position="152"/>
    </location>
</feature>
<evidence type="ECO:0000256" key="5">
    <source>
        <dbReference type="ARBA" id="ARBA00022679"/>
    </source>
</evidence>
<feature type="domain" description="Protein kinase" evidence="21">
    <location>
        <begin position="507"/>
        <end position="803"/>
    </location>
</feature>
<keyword evidence="11 19" id="KW-1133">Transmembrane helix</keyword>
<evidence type="ECO:0000256" key="1">
    <source>
        <dbReference type="ARBA" id="ARBA00004251"/>
    </source>
</evidence>
<dbReference type="FunFam" id="2.90.10.10:FF:000001">
    <property type="entry name" value="G-type lectin S-receptor-like serine/threonine-protein kinase"/>
    <property type="match status" value="1"/>
</dbReference>
<evidence type="ECO:0000256" key="4">
    <source>
        <dbReference type="ARBA" id="ARBA00022536"/>
    </source>
</evidence>
<evidence type="ECO:0000256" key="15">
    <source>
        <dbReference type="ARBA" id="ARBA00023180"/>
    </source>
</evidence>
<dbReference type="SMART" id="SM00108">
    <property type="entry name" value="B_lectin"/>
    <property type="match status" value="1"/>
</dbReference>
<evidence type="ECO:0000256" key="3">
    <source>
        <dbReference type="ARBA" id="ARBA00022527"/>
    </source>
</evidence>
<keyword evidence="6 19" id="KW-0812">Transmembrane</keyword>
<keyword evidence="5 18" id="KW-0808">Transferase</keyword>
<keyword evidence="9 18" id="KW-0418">Kinase</keyword>
<evidence type="ECO:0000256" key="17">
    <source>
        <dbReference type="ARBA" id="ARBA00048679"/>
    </source>
</evidence>
<evidence type="ECO:0000256" key="13">
    <source>
        <dbReference type="ARBA" id="ARBA00023157"/>
    </source>
</evidence>
<keyword evidence="2" id="KW-1003">Cell membrane</keyword>
<evidence type="ECO:0000256" key="14">
    <source>
        <dbReference type="ARBA" id="ARBA00023170"/>
    </source>
</evidence>
<dbReference type="PROSITE" id="PS50011">
    <property type="entry name" value="PROTEIN_KINASE_DOM"/>
    <property type="match status" value="1"/>
</dbReference>
<dbReference type="SMART" id="SM00473">
    <property type="entry name" value="PAN_AP"/>
    <property type="match status" value="1"/>
</dbReference>
<dbReference type="InterPro" id="IPR001245">
    <property type="entry name" value="Ser-Thr/Tyr_kinase_cat_dom"/>
</dbReference>
<comment type="caution">
    <text evidence="24">The sequence shown here is derived from an EMBL/GenBank/DDBJ whole genome shotgun (WGS) entry which is preliminary data.</text>
</comment>
<sequence>MRLVRSINLSCFLALLSSFCLEFSHATDTIAPPSFIKDSDQTIISNGGEFKLGFFSPANSTYRYVGIWYAKVSESPVSPVIWVANRDKPLKTPSGILTISEDGNLVVLDGEKTILWSSNVTSSVSNMSARLLDTGNLVLQENTTGLITWESFQHPSNSWLPEMKLSTNATTGKNVQLTSWKSSSDPAFGTFSAGTYSFNLPEVFIWNGSSPYWRSGPWNGMIFIGVPTMKARYLNRFSLVDDKEGSFYFAFEFSNKSLPFHYVLNAEGNLLETYSINGKDWVVSWSSLTSECDVYGKCGAFGNCNPKKKVICSCLEGFEPKNIEEWNRGDWTSGCVRRTPLQCLKVSTGGKEDKKDGFLKVTMMKTPSLANWSSVFEDECRYRCLEDCSCMAYAYESGIGCMSWTRDLIDSQKFSSGGVDLYVRVAYSELGHKNEQGKVIVIVTVVIGIVFMAMCTLFLCRWMAKRRGGTCLGFHSEENLLDSKNQDKLQELPIFSLEELTSATNNFHLSNKLGQGGFGPVYKGKLLDGQEIAVKRLARTSGQGLEEFMNEVIVISKLQHRNLVRLLGGCVEGEEKLLVYEYMPNKSLDACLFDSIKQELLDWKKRFNIIEGIGRGLLYLHRDSRLRIIHRDLKASNILLDEELNPKISDFGMARIFGGNEDQANTKRVVGTYGYMAPEYAMAGRFSEKSDVFSFGVLLLEIVSGRKISHFYHNEQAASLLGFAWEMWNMDNLSTLADPKISKSGFEKEIFRCIHVGLLCVQDFAKDRPTISIVISMLKSEIVDLPHPRQPAFTANQITSENE</sequence>
<feature type="signal peptide" evidence="20">
    <location>
        <begin position="1"/>
        <end position="26"/>
    </location>
</feature>
<dbReference type="Pfam" id="PF07714">
    <property type="entry name" value="PK_Tyr_Ser-Thr"/>
    <property type="match status" value="1"/>
</dbReference>
<evidence type="ECO:0000256" key="9">
    <source>
        <dbReference type="ARBA" id="ARBA00022777"/>
    </source>
</evidence>
<evidence type="ECO:0000256" key="16">
    <source>
        <dbReference type="ARBA" id="ARBA00047899"/>
    </source>
</evidence>
<comment type="subcellular location">
    <subcellularLocation>
        <location evidence="1">Cell membrane</location>
        <topology evidence="1">Single-pass type I membrane protein</topology>
    </subcellularLocation>
</comment>
<keyword evidence="15" id="KW-0325">Glycoprotein</keyword>
<evidence type="ECO:0000256" key="12">
    <source>
        <dbReference type="ARBA" id="ARBA00023136"/>
    </source>
</evidence>
<dbReference type="GO" id="GO:0005524">
    <property type="term" value="F:ATP binding"/>
    <property type="evidence" value="ECO:0007669"/>
    <property type="project" value="UniProtKB-KW"/>
</dbReference>
<dbReference type="PROSITE" id="PS50948">
    <property type="entry name" value="PAN"/>
    <property type="match status" value="1"/>
</dbReference>
<dbReference type="GO" id="GO:0005886">
    <property type="term" value="C:plasma membrane"/>
    <property type="evidence" value="ECO:0007669"/>
    <property type="project" value="UniProtKB-SubCell"/>
</dbReference>
<dbReference type="GO" id="GO:0048544">
    <property type="term" value="P:recognition of pollen"/>
    <property type="evidence" value="ECO:0007669"/>
    <property type="project" value="InterPro"/>
</dbReference>
<evidence type="ECO:0000256" key="6">
    <source>
        <dbReference type="ARBA" id="ARBA00022692"/>
    </source>
</evidence>
<dbReference type="InterPro" id="IPR000858">
    <property type="entry name" value="S_locus_glycoprot_dom"/>
</dbReference>
<evidence type="ECO:0000256" key="11">
    <source>
        <dbReference type="ARBA" id="ARBA00022989"/>
    </source>
</evidence>
<keyword evidence="13" id="KW-1015">Disulfide bond</keyword>
<evidence type="ECO:0000256" key="2">
    <source>
        <dbReference type="ARBA" id="ARBA00022475"/>
    </source>
</evidence>
<dbReference type="InterPro" id="IPR024171">
    <property type="entry name" value="SRK-like_kinase"/>
</dbReference>
<feature type="transmembrane region" description="Helical" evidence="19">
    <location>
        <begin position="439"/>
        <end position="460"/>
    </location>
</feature>
<evidence type="ECO:0000313" key="24">
    <source>
        <dbReference type="EMBL" id="KAG6639636.1"/>
    </source>
</evidence>
<accession>A0A8T1P520</accession>
<evidence type="ECO:0000256" key="19">
    <source>
        <dbReference type="SAM" id="Phobius"/>
    </source>
</evidence>
<dbReference type="EC" id="2.7.11.1" evidence="18"/>
<keyword evidence="12 19" id="KW-0472">Membrane</keyword>
<dbReference type="Proteomes" id="UP000811609">
    <property type="component" value="Chromosome 10"/>
</dbReference>
<evidence type="ECO:0000259" key="22">
    <source>
        <dbReference type="PROSITE" id="PS50927"/>
    </source>
</evidence>
<dbReference type="GO" id="GO:0004674">
    <property type="term" value="F:protein serine/threonine kinase activity"/>
    <property type="evidence" value="ECO:0007669"/>
    <property type="project" value="UniProtKB-KW"/>
</dbReference>
<evidence type="ECO:0000259" key="21">
    <source>
        <dbReference type="PROSITE" id="PS50011"/>
    </source>
</evidence>
<dbReference type="CDD" id="cd00028">
    <property type="entry name" value="B_lectin"/>
    <property type="match status" value="1"/>
</dbReference>
<gene>
    <name evidence="24" type="ORF">CIPAW_10G114600</name>
</gene>
<dbReference type="PROSITE" id="PS00108">
    <property type="entry name" value="PROTEIN_KINASE_ST"/>
    <property type="match status" value="1"/>
</dbReference>
<dbReference type="PANTHER" id="PTHR27002">
    <property type="entry name" value="RECEPTOR-LIKE SERINE/THREONINE-PROTEIN KINASE SD1-8"/>
    <property type="match status" value="1"/>
</dbReference>
<dbReference type="SMART" id="SM00220">
    <property type="entry name" value="S_TKc"/>
    <property type="match status" value="1"/>
</dbReference>
<feature type="domain" description="Apple" evidence="23">
    <location>
        <begin position="343"/>
        <end position="426"/>
    </location>
</feature>
<keyword evidence="8 18" id="KW-0547">Nucleotide-binding</keyword>
<dbReference type="FunFam" id="3.30.200.20:FF:000145">
    <property type="entry name" value="receptor-like serine/threonine-protein kinase SD1-8"/>
    <property type="match status" value="1"/>
</dbReference>
<comment type="similarity">
    <text evidence="18">Belongs to the protein kinase superfamily. Ser/Thr protein kinase family.</text>
</comment>
<dbReference type="InterPro" id="IPR003609">
    <property type="entry name" value="Pan_app"/>
</dbReference>
<dbReference type="Pfam" id="PF08276">
    <property type="entry name" value="PAN_2"/>
    <property type="match status" value="1"/>
</dbReference>
<keyword evidence="7 20" id="KW-0732">Signal</keyword>
<dbReference type="Pfam" id="PF01453">
    <property type="entry name" value="B_lectin"/>
    <property type="match status" value="1"/>
</dbReference>
<name>A0A8T1P520_CARIL</name>
<dbReference type="CDD" id="cd01098">
    <property type="entry name" value="PAN_AP_plant"/>
    <property type="match status" value="1"/>
</dbReference>
<dbReference type="PANTHER" id="PTHR27002:SF1082">
    <property type="entry name" value="OS06G0693000 PROTEIN"/>
    <property type="match status" value="1"/>
</dbReference>
<dbReference type="InterPro" id="IPR001480">
    <property type="entry name" value="Bulb-type_lectin_dom"/>
</dbReference>
<evidence type="ECO:0000256" key="8">
    <source>
        <dbReference type="ARBA" id="ARBA00022741"/>
    </source>
</evidence>
<keyword evidence="4" id="KW-0245">EGF-like domain</keyword>
<keyword evidence="14" id="KW-0675">Receptor</keyword>
<keyword evidence="25" id="KW-1185">Reference proteome</keyword>
<dbReference type="InterPro" id="IPR008271">
    <property type="entry name" value="Ser/Thr_kinase_AS"/>
</dbReference>
<dbReference type="PIRSF" id="PIRSF000641">
    <property type="entry name" value="SRK"/>
    <property type="match status" value="1"/>
</dbReference>
<dbReference type="InterPro" id="IPR000719">
    <property type="entry name" value="Prot_kinase_dom"/>
</dbReference>
<comment type="catalytic activity">
    <reaction evidence="17 18">
        <text>L-seryl-[protein] + ATP = O-phospho-L-seryl-[protein] + ADP + H(+)</text>
        <dbReference type="Rhea" id="RHEA:17989"/>
        <dbReference type="Rhea" id="RHEA-COMP:9863"/>
        <dbReference type="Rhea" id="RHEA-COMP:11604"/>
        <dbReference type="ChEBI" id="CHEBI:15378"/>
        <dbReference type="ChEBI" id="CHEBI:29999"/>
        <dbReference type="ChEBI" id="CHEBI:30616"/>
        <dbReference type="ChEBI" id="CHEBI:83421"/>
        <dbReference type="ChEBI" id="CHEBI:456216"/>
        <dbReference type="EC" id="2.7.11.1"/>
    </reaction>
</comment>
<keyword evidence="3 18" id="KW-0723">Serine/threonine-protein kinase</keyword>
<evidence type="ECO:0000256" key="18">
    <source>
        <dbReference type="PIRNR" id="PIRNR000641"/>
    </source>
</evidence>
<evidence type="ECO:0000259" key="23">
    <source>
        <dbReference type="PROSITE" id="PS50948"/>
    </source>
</evidence>
<evidence type="ECO:0000256" key="7">
    <source>
        <dbReference type="ARBA" id="ARBA00022729"/>
    </source>
</evidence>
<dbReference type="AlphaFoldDB" id="A0A8T1P520"/>
<proteinExistence type="inferred from homology"/>
<comment type="catalytic activity">
    <reaction evidence="16 18">
        <text>L-threonyl-[protein] + ATP = O-phospho-L-threonyl-[protein] + ADP + H(+)</text>
        <dbReference type="Rhea" id="RHEA:46608"/>
        <dbReference type="Rhea" id="RHEA-COMP:11060"/>
        <dbReference type="Rhea" id="RHEA-COMP:11605"/>
        <dbReference type="ChEBI" id="CHEBI:15378"/>
        <dbReference type="ChEBI" id="CHEBI:30013"/>
        <dbReference type="ChEBI" id="CHEBI:30616"/>
        <dbReference type="ChEBI" id="CHEBI:61977"/>
        <dbReference type="ChEBI" id="CHEBI:456216"/>
        <dbReference type="EC" id="2.7.11.1"/>
    </reaction>
</comment>
<dbReference type="EMBL" id="CM031818">
    <property type="protein sequence ID" value="KAG6639636.1"/>
    <property type="molecule type" value="Genomic_DNA"/>
</dbReference>
<evidence type="ECO:0000313" key="25">
    <source>
        <dbReference type="Proteomes" id="UP000811609"/>
    </source>
</evidence>
<dbReference type="Pfam" id="PF00954">
    <property type="entry name" value="S_locus_glycop"/>
    <property type="match status" value="1"/>
</dbReference>
<feature type="chain" id="PRO_5035734234" description="Receptor-like serine/threonine-protein kinase" evidence="20">
    <location>
        <begin position="27"/>
        <end position="803"/>
    </location>
</feature>
<protein>
    <recommendedName>
        <fullName evidence="18">Receptor-like serine/threonine-protein kinase</fullName>
        <ecNumber evidence="18">2.7.11.1</ecNumber>
    </recommendedName>
</protein>
<dbReference type="CDD" id="cd14066">
    <property type="entry name" value="STKc_IRAK"/>
    <property type="match status" value="1"/>
</dbReference>
<dbReference type="PROSITE" id="PS50927">
    <property type="entry name" value="BULB_LECTIN"/>
    <property type="match status" value="1"/>
</dbReference>
<reference evidence="24" key="1">
    <citation type="submission" date="2020-12" db="EMBL/GenBank/DDBJ databases">
        <title>WGS assembly of Carya illinoinensis cv. Pawnee.</title>
        <authorList>
            <person name="Platts A."/>
            <person name="Shu S."/>
            <person name="Wright S."/>
            <person name="Barry K."/>
            <person name="Edger P."/>
            <person name="Pires J.C."/>
            <person name="Schmutz J."/>
        </authorList>
    </citation>
    <scope>NUCLEOTIDE SEQUENCE</scope>
    <source>
        <tissue evidence="24">Leaf</tissue>
    </source>
</reference>
<organism evidence="24 25">
    <name type="scientific">Carya illinoinensis</name>
    <name type="common">Pecan</name>
    <dbReference type="NCBI Taxonomy" id="32201"/>
    <lineage>
        <taxon>Eukaryota</taxon>
        <taxon>Viridiplantae</taxon>
        <taxon>Streptophyta</taxon>
        <taxon>Embryophyta</taxon>
        <taxon>Tracheophyta</taxon>
        <taxon>Spermatophyta</taxon>
        <taxon>Magnoliopsida</taxon>
        <taxon>eudicotyledons</taxon>
        <taxon>Gunneridae</taxon>
        <taxon>Pentapetalae</taxon>
        <taxon>rosids</taxon>
        <taxon>fabids</taxon>
        <taxon>Fagales</taxon>
        <taxon>Juglandaceae</taxon>
        <taxon>Carya</taxon>
    </lineage>
</organism>